<feature type="transmembrane region" description="Helical" evidence="1">
    <location>
        <begin position="121"/>
        <end position="147"/>
    </location>
</feature>
<feature type="domain" description="DUF1468" evidence="2">
    <location>
        <begin position="15"/>
        <end position="143"/>
    </location>
</feature>
<dbReference type="AlphaFoldDB" id="A0A844WFG0"/>
<evidence type="ECO:0000259" key="2">
    <source>
        <dbReference type="Pfam" id="PF07331"/>
    </source>
</evidence>
<comment type="caution">
    <text evidence="3">The sequence shown here is derived from an EMBL/GenBank/DDBJ whole genome shotgun (WGS) entry which is preliminary data.</text>
</comment>
<dbReference type="RefSeq" id="WP_160383345.1">
    <property type="nucleotide sequence ID" value="NZ_WNXQ01000008.1"/>
</dbReference>
<organism evidence="3 4">
    <name type="scientific">Pseudooceanicola pacificus</name>
    <dbReference type="NCBI Taxonomy" id="2676438"/>
    <lineage>
        <taxon>Bacteria</taxon>
        <taxon>Pseudomonadati</taxon>
        <taxon>Pseudomonadota</taxon>
        <taxon>Alphaproteobacteria</taxon>
        <taxon>Rhodobacterales</taxon>
        <taxon>Paracoccaceae</taxon>
        <taxon>Pseudooceanicola</taxon>
    </lineage>
</organism>
<protein>
    <recommendedName>
        <fullName evidence="2">DUF1468 domain-containing protein</fullName>
    </recommendedName>
</protein>
<proteinExistence type="predicted"/>
<keyword evidence="1" id="KW-0472">Membrane</keyword>
<dbReference type="InterPro" id="IPR009936">
    <property type="entry name" value="DUF1468"/>
</dbReference>
<feature type="transmembrane region" description="Helical" evidence="1">
    <location>
        <begin position="14"/>
        <end position="32"/>
    </location>
</feature>
<keyword evidence="1" id="KW-0812">Transmembrane</keyword>
<keyword evidence="1" id="KW-1133">Transmembrane helix</keyword>
<feature type="transmembrane region" description="Helical" evidence="1">
    <location>
        <begin position="82"/>
        <end position="109"/>
    </location>
</feature>
<evidence type="ECO:0000313" key="4">
    <source>
        <dbReference type="Proteomes" id="UP000443843"/>
    </source>
</evidence>
<reference evidence="3 4" key="1">
    <citation type="submission" date="2019-11" db="EMBL/GenBank/DDBJ databases">
        <title>Pseudooceanicola pacifica sp. nov., isolated from deep-sea sediment of the Pacific Ocean.</title>
        <authorList>
            <person name="Lyu L."/>
        </authorList>
    </citation>
    <scope>NUCLEOTIDE SEQUENCE [LARGE SCALE GENOMIC DNA]</scope>
    <source>
        <strain evidence="3 4">216_PA32_1</strain>
    </source>
</reference>
<evidence type="ECO:0000256" key="1">
    <source>
        <dbReference type="SAM" id="Phobius"/>
    </source>
</evidence>
<sequence length="151" mass="16264">MRDRYYSIGRGPELIFGVFLFGIGLIAAIYGLRYGLGQLNDIGPGAFPLGLGIAMMILSALAMKEAGADDPVSRRLTPAFFYLPGIIIWSLLIEGAGLVIATLALIVMCSFAEDELDLKRALLLGLILAAVGYVVFILSFGLTFNLIGDWF</sequence>
<name>A0A844WFG0_9RHOB</name>
<gene>
    <name evidence="3" type="ORF">GLS40_13955</name>
</gene>
<evidence type="ECO:0000313" key="3">
    <source>
        <dbReference type="EMBL" id="MWB79140.1"/>
    </source>
</evidence>
<feature type="transmembrane region" description="Helical" evidence="1">
    <location>
        <begin position="44"/>
        <end position="62"/>
    </location>
</feature>
<dbReference type="Pfam" id="PF07331">
    <property type="entry name" value="TctB"/>
    <property type="match status" value="1"/>
</dbReference>
<dbReference type="Proteomes" id="UP000443843">
    <property type="component" value="Unassembled WGS sequence"/>
</dbReference>
<keyword evidence="4" id="KW-1185">Reference proteome</keyword>
<dbReference type="EMBL" id="WNXQ01000008">
    <property type="protein sequence ID" value="MWB79140.1"/>
    <property type="molecule type" value="Genomic_DNA"/>
</dbReference>
<accession>A0A844WFG0</accession>